<keyword evidence="3" id="KW-0540">Nuclease</keyword>
<feature type="region of interest" description="Disordered" evidence="1">
    <location>
        <begin position="121"/>
        <end position="141"/>
    </location>
</feature>
<gene>
    <name evidence="3" type="ORF">G3O08_11420</name>
</gene>
<keyword evidence="3" id="KW-0378">Hydrolase</keyword>
<keyword evidence="3" id="KW-0255">Endonuclease</keyword>
<dbReference type="Gene3D" id="3.90.75.20">
    <property type="match status" value="1"/>
</dbReference>
<dbReference type="SUPFAM" id="SSF54060">
    <property type="entry name" value="His-Me finger endonucleases"/>
    <property type="match status" value="1"/>
</dbReference>
<dbReference type="InterPro" id="IPR003615">
    <property type="entry name" value="HNH_nuc"/>
</dbReference>
<reference evidence="3 4" key="1">
    <citation type="submission" date="2020-02" db="EMBL/GenBank/DDBJ databases">
        <title>Out from the shadows clarifying the taxonomy of the family Cryomorphaceae and related taxa by utilizing the GTDB taxonomic framework.</title>
        <authorList>
            <person name="Bowman J.P."/>
        </authorList>
    </citation>
    <scope>NUCLEOTIDE SEQUENCE [LARGE SCALE GENOMIC DNA]</scope>
    <source>
        <strain evidence="3 4">QSSC 1-22</strain>
    </source>
</reference>
<dbReference type="EMBL" id="JAAGVY010000020">
    <property type="protein sequence ID" value="NEN24110.1"/>
    <property type="molecule type" value="Genomic_DNA"/>
</dbReference>
<dbReference type="Pfam" id="PF13392">
    <property type="entry name" value="HNH_3"/>
    <property type="match status" value="1"/>
</dbReference>
<comment type="caution">
    <text evidence="3">The sequence shown here is derived from an EMBL/GenBank/DDBJ whole genome shotgun (WGS) entry which is preliminary data.</text>
</comment>
<feature type="domain" description="HNH nuclease" evidence="2">
    <location>
        <begin position="70"/>
        <end position="112"/>
    </location>
</feature>
<accession>A0A7K3WR07</accession>
<dbReference type="Proteomes" id="UP000486602">
    <property type="component" value="Unassembled WGS sequence"/>
</dbReference>
<evidence type="ECO:0000313" key="3">
    <source>
        <dbReference type="EMBL" id="NEN24110.1"/>
    </source>
</evidence>
<dbReference type="InterPro" id="IPR044925">
    <property type="entry name" value="His-Me_finger_sf"/>
</dbReference>
<dbReference type="GO" id="GO:0004519">
    <property type="term" value="F:endonuclease activity"/>
    <property type="evidence" value="ECO:0007669"/>
    <property type="project" value="UniProtKB-KW"/>
</dbReference>
<evidence type="ECO:0000313" key="4">
    <source>
        <dbReference type="Proteomes" id="UP000486602"/>
    </source>
</evidence>
<protein>
    <submittedName>
        <fullName evidence="3">HNH endonuclease</fullName>
    </submittedName>
</protein>
<evidence type="ECO:0000256" key="1">
    <source>
        <dbReference type="SAM" id="MobiDB-lite"/>
    </source>
</evidence>
<keyword evidence="4" id="KW-1185">Reference proteome</keyword>
<dbReference type="AlphaFoldDB" id="A0A7K3WR07"/>
<evidence type="ECO:0000259" key="2">
    <source>
        <dbReference type="Pfam" id="PF13392"/>
    </source>
</evidence>
<dbReference type="RefSeq" id="WP_163285505.1">
    <property type="nucleotide sequence ID" value="NZ_JAAGVY010000020.1"/>
</dbReference>
<sequence>MAKQKVEEKWVLMTELNGEPLLHHFKLSNLGNVVKIKKGIGAETPFSPKNIGGYKYISFTTRNGSRETIYLHRLVAEFFVPADDENDVFVLHKDYDRENNHFSNLEWVTSQEFYKHRAAKAGRKPKTAKTDTYEENLPEQAERKKAKLRRYVAEFSGI</sequence>
<name>A0A7K3WR07_9FLAO</name>
<proteinExistence type="predicted"/>
<organism evidence="3 4">
    <name type="scientific">Cryomorpha ignava</name>
    <dbReference type="NCBI Taxonomy" id="101383"/>
    <lineage>
        <taxon>Bacteria</taxon>
        <taxon>Pseudomonadati</taxon>
        <taxon>Bacteroidota</taxon>
        <taxon>Flavobacteriia</taxon>
        <taxon>Flavobacteriales</taxon>
        <taxon>Cryomorphaceae</taxon>
        <taxon>Cryomorpha</taxon>
    </lineage>
</organism>